<evidence type="ECO:0000313" key="2">
    <source>
        <dbReference type="EMBL" id="GGE72118.1"/>
    </source>
</evidence>
<dbReference type="RefSeq" id="WP_188685071.1">
    <property type="nucleotide sequence ID" value="NZ_BMIS01000008.1"/>
</dbReference>
<proteinExistence type="predicted"/>
<protein>
    <recommendedName>
        <fullName evidence="1">BPL/LPL catalytic domain-containing protein</fullName>
    </recommendedName>
</protein>
<evidence type="ECO:0000313" key="3">
    <source>
        <dbReference type="Proteomes" id="UP000633136"/>
    </source>
</evidence>
<organism evidence="2 3">
    <name type="scientific">Nesterenkonia cremea</name>
    <dbReference type="NCBI Taxonomy" id="1882340"/>
    <lineage>
        <taxon>Bacteria</taxon>
        <taxon>Bacillati</taxon>
        <taxon>Actinomycetota</taxon>
        <taxon>Actinomycetes</taxon>
        <taxon>Micrococcales</taxon>
        <taxon>Micrococcaceae</taxon>
        <taxon>Nesterenkonia</taxon>
    </lineage>
</organism>
<name>A0A917AUR7_9MICC</name>
<dbReference type="AlphaFoldDB" id="A0A917AUR7"/>
<feature type="domain" description="BPL/LPL catalytic" evidence="1">
    <location>
        <begin position="43"/>
        <end position="198"/>
    </location>
</feature>
<dbReference type="InterPro" id="IPR004143">
    <property type="entry name" value="BPL_LPL_catalytic"/>
</dbReference>
<dbReference type="EMBL" id="BMIS01000008">
    <property type="protein sequence ID" value="GGE72118.1"/>
    <property type="molecule type" value="Genomic_DNA"/>
</dbReference>
<accession>A0A917AUR7</accession>
<keyword evidence="3" id="KW-1185">Reference proteome</keyword>
<evidence type="ECO:0000259" key="1">
    <source>
        <dbReference type="Pfam" id="PF21948"/>
    </source>
</evidence>
<gene>
    <name evidence="2" type="ORF">GCM10011401_18910</name>
</gene>
<dbReference type="Pfam" id="PF21948">
    <property type="entry name" value="LplA-B_cat"/>
    <property type="match status" value="1"/>
</dbReference>
<dbReference type="InterPro" id="IPR045864">
    <property type="entry name" value="aa-tRNA-synth_II/BPL/LPL"/>
</dbReference>
<sequence length="252" mass="27416">MSEAGSLLLYRQPESFGVTRDLDLAIELLQGTRRYAKDPADPQATDPMLRIYRPEPTVAFGQRDQKLPGFRRAADACADNGFAPLVRRAGGRAAAYHGGSLVIDHIEPDPDPIRESQDRFRAFGALFVEVLQRCGLDAQLGPIPGEYCYGEHSVHAVLPGQPDVRIKLVGTAQRQVGSGWLFSTSVVVEDGAPIRRVLSEAYAALGMEWDPLTAGAATGLLPGLKTSEVEQAIVETYRQHWELRPGTPGLLS</sequence>
<dbReference type="Gene3D" id="3.30.930.10">
    <property type="entry name" value="Bira Bifunctional Protein, Domain 2"/>
    <property type="match status" value="1"/>
</dbReference>
<reference evidence="2" key="2">
    <citation type="submission" date="2020-09" db="EMBL/GenBank/DDBJ databases">
        <authorList>
            <person name="Sun Q."/>
            <person name="Zhou Y."/>
        </authorList>
    </citation>
    <scope>NUCLEOTIDE SEQUENCE</scope>
    <source>
        <strain evidence="2">CGMCC 1.15388</strain>
    </source>
</reference>
<comment type="caution">
    <text evidence="2">The sequence shown here is derived from an EMBL/GenBank/DDBJ whole genome shotgun (WGS) entry which is preliminary data.</text>
</comment>
<dbReference type="Proteomes" id="UP000633136">
    <property type="component" value="Unassembled WGS sequence"/>
</dbReference>
<dbReference type="SUPFAM" id="SSF55681">
    <property type="entry name" value="Class II aaRS and biotin synthetases"/>
    <property type="match status" value="1"/>
</dbReference>
<reference evidence="2" key="1">
    <citation type="journal article" date="2014" name="Int. J. Syst. Evol. Microbiol.">
        <title>Complete genome sequence of Corynebacterium casei LMG S-19264T (=DSM 44701T), isolated from a smear-ripened cheese.</title>
        <authorList>
            <consortium name="US DOE Joint Genome Institute (JGI-PGF)"/>
            <person name="Walter F."/>
            <person name="Albersmeier A."/>
            <person name="Kalinowski J."/>
            <person name="Ruckert C."/>
        </authorList>
    </citation>
    <scope>NUCLEOTIDE SEQUENCE</scope>
    <source>
        <strain evidence="2">CGMCC 1.15388</strain>
    </source>
</reference>